<gene>
    <name evidence="1" type="ORF">N799_06465</name>
</gene>
<proteinExistence type="predicted"/>
<dbReference type="Proteomes" id="UP000029989">
    <property type="component" value="Unassembled WGS sequence"/>
</dbReference>
<dbReference type="AlphaFoldDB" id="A0A0A0EXN8"/>
<accession>A0A0A0EXN8</accession>
<protein>
    <recommendedName>
        <fullName evidence="3">UDP-N-acetylmuramate--alanine ligase</fullName>
    </recommendedName>
</protein>
<dbReference type="EMBL" id="AVPT01000017">
    <property type="protein sequence ID" value="KGM55721.1"/>
    <property type="molecule type" value="Genomic_DNA"/>
</dbReference>
<name>A0A0A0EXN8_9GAMM</name>
<organism evidence="1 2">
    <name type="scientific">Lysobacter arseniciresistens ZS79</name>
    <dbReference type="NCBI Taxonomy" id="913325"/>
    <lineage>
        <taxon>Bacteria</taxon>
        <taxon>Pseudomonadati</taxon>
        <taxon>Pseudomonadota</taxon>
        <taxon>Gammaproteobacteria</taxon>
        <taxon>Lysobacterales</taxon>
        <taxon>Lysobacteraceae</taxon>
        <taxon>Novilysobacter</taxon>
    </lineage>
</organism>
<comment type="caution">
    <text evidence="1">The sequence shown here is derived from an EMBL/GenBank/DDBJ whole genome shotgun (WGS) entry which is preliminary data.</text>
</comment>
<dbReference type="STRING" id="913325.N799_06465"/>
<evidence type="ECO:0000313" key="2">
    <source>
        <dbReference type="Proteomes" id="UP000029989"/>
    </source>
</evidence>
<evidence type="ECO:0008006" key="3">
    <source>
        <dbReference type="Google" id="ProtNLM"/>
    </source>
</evidence>
<reference evidence="1 2" key="1">
    <citation type="journal article" date="2015" name="Stand. Genomic Sci.">
        <title>Genomic information of the arsenic-resistant bacterium Lysobacter arseniciresistens type strain ZS79(T) and comparison of Lysobacter draft genomes.</title>
        <authorList>
            <person name="Liu L."/>
            <person name="Zhang S."/>
            <person name="Luo M."/>
            <person name="Wang G."/>
        </authorList>
    </citation>
    <scope>NUCLEOTIDE SEQUENCE [LARGE SCALE GENOMIC DNA]</scope>
    <source>
        <strain evidence="1 2">ZS79</strain>
    </source>
</reference>
<keyword evidence="2" id="KW-1185">Reference proteome</keyword>
<evidence type="ECO:0000313" key="1">
    <source>
        <dbReference type="EMBL" id="KGM55721.1"/>
    </source>
</evidence>
<sequence>MRERRGRVAGEAARLIAEGGLRDYHQAKLKAAQRLGISDDASLPRNREIEDALREYQRLFRPDHADGLRRRRDAALRALEFFEPFDPRLVGPVLGGTADARSPVALLLHSDDADAVPRFLDQHGIPAEASGRRLRLDRVRSGDFPVWLFSAEDLTFDLTVLPRILLRQAPLSAVDERPMQRANAAQLRRLLAEEEITGYEGAPPA</sequence>
<dbReference type="eggNOG" id="COG1418">
    <property type="taxonomic scope" value="Bacteria"/>
</dbReference>